<evidence type="ECO:0000256" key="4">
    <source>
        <dbReference type="ARBA" id="ARBA00022723"/>
    </source>
</evidence>
<protein>
    <submittedName>
        <fullName evidence="7">M42 family metallopeptidase</fullName>
    </submittedName>
</protein>
<dbReference type="InterPro" id="IPR008007">
    <property type="entry name" value="Peptidase_M42"/>
</dbReference>
<evidence type="ECO:0000313" key="7">
    <source>
        <dbReference type="EMBL" id="WRP15321.1"/>
    </source>
</evidence>
<dbReference type="PANTHER" id="PTHR32481:SF0">
    <property type="entry name" value="AMINOPEPTIDASE YPDE-RELATED"/>
    <property type="match status" value="1"/>
</dbReference>
<dbReference type="EMBL" id="CP141614">
    <property type="protein sequence ID" value="WRP15321.1"/>
    <property type="molecule type" value="Genomic_DNA"/>
</dbReference>
<dbReference type="Proteomes" id="UP001333102">
    <property type="component" value="Chromosome"/>
</dbReference>
<gene>
    <name evidence="7" type="ORF">VLY81_03915</name>
</gene>
<evidence type="ECO:0000256" key="1">
    <source>
        <dbReference type="ARBA" id="ARBA00006272"/>
    </source>
</evidence>
<evidence type="ECO:0000256" key="2">
    <source>
        <dbReference type="ARBA" id="ARBA00022438"/>
    </source>
</evidence>
<dbReference type="Pfam" id="PF05343">
    <property type="entry name" value="Peptidase_M42"/>
    <property type="match status" value="1"/>
</dbReference>
<dbReference type="Gene3D" id="3.40.630.10">
    <property type="entry name" value="Zn peptidases"/>
    <property type="match status" value="1"/>
</dbReference>
<proteinExistence type="inferred from homology"/>
<keyword evidence="8" id="KW-1185">Reference proteome</keyword>
<organism evidence="7 8">
    <name type="scientific">Geochorda subterranea</name>
    <dbReference type="NCBI Taxonomy" id="3109564"/>
    <lineage>
        <taxon>Bacteria</taxon>
        <taxon>Bacillati</taxon>
        <taxon>Bacillota</taxon>
        <taxon>Limnochordia</taxon>
        <taxon>Limnochordales</taxon>
        <taxon>Geochordaceae</taxon>
        <taxon>Geochorda</taxon>
    </lineage>
</organism>
<dbReference type="SUPFAM" id="SSF53187">
    <property type="entry name" value="Zn-dependent exopeptidases"/>
    <property type="match status" value="1"/>
</dbReference>
<keyword evidence="2" id="KW-0031">Aminopeptidase</keyword>
<keyword evidence="5" id="KW-0378">Hydrolase</keyword>
<dbReference type="Gene3D" id="2.40.30.40">
    <property type="entry name" value="Peptidase M42, domain 2"/>
    <property type="match status" value="1"/>
</dbReference>
<accession>A0ABZ1BRV9</accession>
<dbReference type="InterPro" id="IPR023367">
    <property type="entry name" value="Peptidase_M42_dom2"/>
</dbReference>
<evidence type="ECO:0000313" key="8">
    <source>
        <dbReference type="Proteomes" id="UP001333102"/>
    </source>
</evidence>
<dbReference type="SUPFAM" id="SSF101821">
    <property type="entry name" value="Aminopeptidase/glucanase lid domain"/>
    <property type="match status" value="1"/>
</dbReference>
<evidence type="ECO:0000256" key="3">
    <source>
        <dbReference type="ARBA" id="ARBA00022670"/>
    </source>
</evidence>
<dbReference type="RefSeq" id="WP_324669722.1">
    <property type="nucleotide sequence ID" value="NZ_CP141614.1"/>
</dbReference>
<dbReference type="CDD" id="cd05656">
    <property type="entry name" value="M42_Frv"/>
    <property type="match status" value="1"/>
</dbReference>
<keyword evidence="3" id="KW-0645">Protease</keyword>
<dbReference type="InterPro" id="IPR051464">
    <property type="entry name" value="Peptidase_M42_aminopept"/>
</dbReference>
<name>A0ABZ1BRV9_9FIRM</name>
<evidence type="ECO:0000256" key="5">
    <source>
        <dbReference type="ARBA" id="ARBA00022801"/>
    </source>
</evidence>
<reference evidence="8" key="1">
    <citation type="submission" date="2023-12" db="EMBL/GenBank/DDBJ databases">
        <title>Novel isolates from deep terrestrial aquifers shed light on the physiology and ecology of the class Limnochordia.</title>
        <authorList>
            <person name="Karnachuk O.V."/>
            <person name="Lukina A.P."/>
            <person name="Avakyan M.R."/>
            <person name="Kadnikov V."/>
            <person name="Begmatov S."/>
            <person name="Beletsky A.V."/>
            <person name="Mardanov A.V."/>
            <person name="Ravin N.V."/>
        </authorList>
    </citation>
    <scope>NUCLEOTIDE SEQUENCE [LARGE SCALE GENOMIC DNA]</scope>
    <source>
        <strain evidence="8">LN</strain>
    </source>
</reference>
<dbReference type="PIRSF" id="PIRSF001123">
    <property type="entry name" value="PepA_GA"/>
    <property type="match status" value="1"/>
</dbReference>
<evidence type="ECO:0000256" key="6">
    <source>
        <dbReference type="PIRNR" id="PIRNR001123"/>
    </source>
</evidence>
<keyword evidence="4" id="KW-0479">Metal-binding</keyword>
<sequence length="340" mass="36272">MEQELSLEGRIARLSEMVGPSGHEEAVRQEIRRQVAPFVDQVVEDPMGNLYAVRRPRGAGSGLKVMLAAHMDEVGIIVTHVDDEGFVRFAPVGGLSASVLVGQQVAFANGTVGVIGVEPLDDPKDLKVERLFVDIGATSRQDALQRVQIGDMAVYRRGASVVGRRMVGKALDDRVGCAVVVEALARLGDSSPHEVYGVFTVQEEVGARGARPAAYRVAPDVGIAVDVTASADTPKARPLPMALGKGAAIKVKDSSVISHPGLRRLLVQRARQRGIPFQMEVLDRGGTDAGPIHTSREGIPSAVVSIPTRYLHTPGEVIDLDDARAAVDLLVAVLQDEIRL</sequence>
<dbReference type="PANTHER" id="PTHR32481">
    <property type="entry name" value="AMINOPEPTIDASE"/>
    <property type="match status" value="1"/>
</dbReference>
<comment type="similarity">
    <text evidence="1 6">Belongs to the peptidase M42 family.</text>
</comment>